<evidence type="ECO:0000256" key="9">
    <source>
        <dbReference type="ARBA" id="ARBA00023136"/>
    </source>
</evidence>
<evidence type="ECO:0000256" key="6">
    <source>
        <dbReference type="ARBA" id="ARBA00022692"/>
    </source>
</evidence>
<dbReference type="RefSeq" id="WP_125031803.1">
    <property type="nucleotide sequence ID" value="NZ_JAPXVP010000018.1"/>
</dbReference>
<comment type="subcellular location">
    <subcellularLocation>
        <location evidence="1">Cell inner membrane</location>
        <topology evidence="1">Single-pass membrane protein</topology>
        <orientation evidence="1">Periplasmic side</orientation>
    </subcellularLocation>
</comment>
<sequence>MRSFLLAIIFVFLFQFGYSQNDTTIYYKANNKPAIGKEDASHLTKIKKKSENEYKLLYLVKKGDRWIRSKHTRILTVENDSTIKILNQFTRNEYYKTFKPVGDYYYIKEYHKNGKLRIEGLSKSKIFKHWEGQVKEYYPSGKLESITRYKNNQVSGNKNWLENGEPYIDNIFGEVDLMPQFPGGEMKLKKYLGDNLKYPEKAIEKRFYGDVYVSFVIDVDGLVIGANISKSLNSDFDQEALRVVSAMPKWTAGKLDGKPVKVGYTVPIKFRMH</sequence>
<dbReference type="PANTHER" id="PTHR33446:SF2">
    <property type="entry name" value="PROTEIN TONB"/>
    <property type="match status" value="1"/>
</dbReference>
<evidence type="ECO:0000313" key="11">
    <source>
        <dbReference type="EMBL" id="RRG19322.1"/>
    </source>
</evidence>
<dbReference type="AlphaFoldDB" id="A0A425XXC7"/>
<gene>
    <name evidence="11" type="ORF">DWB61_15535</name>
</gene>
<keyword evidence="7" id="KW-0653">Protein transport</keyword>
<evidence type="ECO:0000256" key="3">
    <source>
        <dbReference type="ARBA" id="ARBA00022448"/>
    </source>
</evidence>
<dbReference type="PANTHER" id="PTHR33446">
    <property type="entry name" value="PROTEIN TONB-RELATED"/>
    <property type="match status" value="1"/>
</dbReference>
<protein>
    <submittedName>
        <fullName evidence="11">TonB family protein</fullName>
    </submittedName>
</protein>
<evidence type="ECO:0000256" key="2">
    <source>
        <dbReference type="ARBA" id="ARBA00006555"/>
    </source>
</evidence>
<dbReference type="InterPro" id="IPR037682">
    <property type="entry name" value="TonB_C"/>
</dbReference>
<evidence type="ECO:0000256" key="8">
    <source>
        <dbReference type="ARBA" id="ARBA00022989"/>
    </source>
</evidence>
<dbReference type="Gene3D" id="3.30.1150.10">
    <property type="match status" value="1"/>
</dbReference>
<proteinExistence type="inferred from homology"/>
<dbReference type="InterPro" id="IPR011652">
    <property type="entry name" value="MORN_2"/>
</dbReference>
<dbReference type="Pfam" id="PF07661">
    <property type="entry name" value="MORN_2"/>
    <property type="match status" value="2"/>
</dbReference>
<evidence type="ECO:0000259" key="10">
    <source>
        <dbReference type="PROSITE" id="PS52015"/>
    </source>
</evidence>
<dbReference type="PROSITE" id="PS52015">
    <property type="entry name" value="TONB_CTD"/>
    <property type="match status" value="1"/>
</dbReference>
<feature type="domain" description="TonB C-terminal" evidence="10">
    <location>
        <begin position="183"/>
        <end position="273"/>
    </location>
</feature>
<name>A0A425XXC7_9BACT</name>
<dbReference type="InterPro" id="IPR051045">
    <property type="entry name" value="TonB-dependent_transducer"/>
</dbReference>
<organism evidence="11 12">
    <name type="scientific">Ancylomarina euxinus</name>
    <dbReference type="NCBI Taxonomy" id="2283627"/>
    <lineage>
        <taxon>Bacteria</taxon>
        <taxon>Pseudomonadati</taxon>
        <taxon>Bacteroidota</taxon>
        <taxon>Bacteroidia</taxon>
        <taxon>Marinilabiliales</taxon>
        <taxon>Marinifilaceae</taxon>
        <taxon>Ancylomarina</taxon>
    </lineage>
</organism>
<keyword evidence="6" id="KW-0812">Transmembrane</keyword>
<evidence type="ECO:0000256" key="1">
    <source>
        <dbReference type="ARBA" id="ARBA00004383"/>
    </source>
</evidence>
<evidence type="ECO:0000313" key="12">
    <source>
        <dbReference type="Proteomes" id="UP000285794"/>
    </source>
</evidence>
<keyword evidence="4" id="KW-1003">Cell membrane</keyword>
<comment type="similarity">
    <text evidence="2">Belongs to the TonB family.</text>
</comment>
<dbReference type="GO" id="GO:0015031">
    <property type="term" value="P:protein transport"/>
    <property type="evidence" value="ECO:0007669"/>
    <property type="project" value="UniProtKB-KW"/>
</dbReference>
<dbReference type="Proteomes" id="UP000285794">
    <property type="component" value="Unassembled WGS sequence"/>
</dbReference>
<keyword evidence="3" id="KW-0813">Transport</keyword>
<evidence type="ECO:0000256" key="5">
    <source>
        <dbReference type="ARBA" id="ARBA00022519"/>
    </source>
</evidence>
<dbReference type="Gene3D" id="3.90.930.1">
    <property type="match status" value="1"/>
</dbReference>
<evidence type="ECO:0000256" key="4">
    <source>
        <dbReference type="ARBA" id="ARBA00022475"/>
    </source>
</evidence>
<keyword evidence="9" id="KW-0472">Membrane</keyword>
<keyword evidence="8" id="KW-1133">Transmembrane helix</keyword>
<dbReference type="InterPro" id="IPR006260">
    <property type="entry name" value="TonB/TolA_C"/>
</dbReference>
<evidence type="ECO:0000256" key="7">
    <source>
        <dbReference type="ARBA" id="ARBA00022927"/>
    </source>
</evidence>
<keyword evidence="12" id="KW-1185">Reference proteome</keyword>
<comment type="caution">
    <text evidence="11">The sequence shown here is derived from an EMBL/GenBank/DDBJ whole genome shotgun (WGS) entry which is preliminary data.</text>
</comment>
<accession>A0A425XXC7</accession>
<dbReference type="GO" id="GO:0055085">
    <property type="term" value="P:transmembrane transport"/>
    <property type="evidence" value="ECO:0007669"/>
    <property type="project" value="InterPro"/>
</dbReference>
<dbReference type="SUPFAM" id="SSF74653">
    <property type="entry name" value="TolA/TonB C-terminal domain"/>
    <property type="match status" value="1"/>
</dbReference>
<dbReference type="EMBL" id="QQWG01000021">
    <property type="protein sequence ID" value="RRG19322.1"/>
    <property type="molecule type" value="Genomic_DNA"/>
</dbReference>
<reference evidence="11 12" key="1">
    <citation type="submission" date="2018-07" db="EMBL/GenBank/DDBJ databases">
        <title>Draft genome sequence of Ancylomarina sp. M1P.</title>
        <authorList>
            <person name="Yadav S."/>
            <person name="Villanueva L."/>
            <person name="Damste J.S.S."/>
        </authorList>
    </citation>
    <scope>NUCLEOTIDE SEQUENCE [LARGE SCALE GENOMIC DNA]</scope>
    <source>
        <strain evidence="11 12">M1P</strain>
    </source>
</reference>
<dbReference type="GO" id="GO:0031992">
    <property type="term" value="F:energy transducer activity"/>
    <property type="evidence" value="ECO:0007669"/>
    <property type="project" value="TreeGrafter"/>
</dbReference>
<keyword evidence="5" id="KW-0997">Cell inner membrane</keyword>
<dbReference type="NCBIfam" id="TIGR01352">
    <property type="entry name" value="tonB_Cterm"/>
    <property type="match status" value="1"/>
</dbReference>
<dbReference type="Pfam" id="PF03544">
    <property type="entry name" value="TonB_C"/>
    <property type="match status" value="1"/>
</dbReference>
<dbReference type="OrthoDB" id="9812355at2"/>
<dbReference type="GO" id="GO:0098797">
    <property type="term" value="C:plasma membrane protein complex"/>
    <property type="evidence" value="ECO:0007669"/>
    <property type="project" value="TreeGrafter"/>
</dbReference>